<evidence type="ECO:0000313" key="2">
    <source>
        <dbReference type="Proteomes" id="UP001374579"/>
    </source>
</evidence>
<comment type="caution">
    <text evidence="1">The sequence shown here is derived from an EMBL/GenBank/DDBJ whole genome shotgun (WGS) entry which is preliminary data.</text>
</comment>
<dbReference type="AlphaFoldDB" id="A0AAN9B112"/>
<dbReference type="Proteomes" id="UP001374579">
    <property type="component" value="Unassembled WGS sequence"/>
</dbReference>
<evidence type="ECO:0000313" key="1">
    <source>
        <dbReference type="EMBL" id="KAK7095814.1"/>
    </source>
</evidence>
<dbReference type="InterPro" id="IPR018775">
    <property type="entry name" value="RlaP"/>
</dbReference>
<reference evidence="1 2" key="1">
    <citation type="submission" date="2024-02" db="EMBL/GenBank/DDBJ databases">
        <title>Chromosome-scale genome assembly of the rough periwinkle Littorina saxatilis.</title>
        <authorList>
            <person name="De Jode A."/>
            <person name="Faria R."/>
            <person name="Formenti G."/>
            <person name="Sims Y."/>
            <person name="Smith T.P."/>
            <person name="Tracey A."/>
            <person name="Wood J.M.D."/>
            <person name="Zagrodzka Z.B."/>
            <person name="Johannesson K."/>
            <person name="Butlin R.K."/>
            <person name="Leder E.H."/>
        </authorList>
    </citation>
    <scope>NUCLEOTIDE SEQUENCE [LARGE SCALE GENOMIC DNA]</scope>
    <source>
        <strain evidence="1">Snail1</strain>
        <tissue evidence="1">Muscle</tissue>
    </source>
</reference>
<organism evidence="1 2">
    <name type="scientific">Littorina saxatilis</name>
    <dbReference type="NCBI Taxonomy" id="31220"/>
    <lineage>
        <taxon>Eukaryota</taxon>
        <taxon>Metazoa</taxon>
        <taxon>Spiralia</taxon>
        <taxon>Lophotrochozoa</taxon>
        <taxon>Mollusca</taxon>
        <taxon>Gastropoda</taxon>
        <taxon>Caenogastropoda</taxon>
        <taxon>Littorinimorpha</taxon>
        <taxon>Littorinoidea</taxon>
        <taxon>Littorinidae</taxon>
        <taxon>Littorina</taxon>
    </lineage>
</organism>
<dbReference type="PANTHER" id="PTHR34817:SF1">
    <property type="entry name" value="NUCLEOTIDYLTRANSFERASE"/>
    <property type="match status" value="1"/>
</dbReference>
<name>A0AAN9B112_9CAEN</name>
<sequence>MELEGESDATASVQAMERLHLTARSFSDTERNLMLKEKIRSALDQLREVKALVEGSHDTFVPLSINEQPLLELKQLLLMHVPSSITDKARQRFVMLIDQALGDRCKKIVAGVVLTCPWYAATQKERGEQAKHNMLLVVVMNDDRQFFSPANLQTKEAGGVVDMGWLSVVELFHFGRFLVKGRTRYVETAFCDKDSLVYSSDEWQHLRDQLSVNTVTGLRPFQEACCGQAMGSVAKKRQNGGMKLKESATLAEICEAFRLLNHAHNHHDNRPPVTNGLHPSSLPETALQALEKLKALYKDPDVSKQDIFACLCSWHDALRGRLKQTKFSDQKAVVAVVGEWMTAARLQGRTLDPVKGVSDCHSRLLQLMLEIGGPLTKLTPDQVLLVARAGSYMYGLSTPDSDTDYVVVYRDKTQSVLSACSRPSECFESRGPEKQLEYGAYEARLLCEMLLKGSVVILELVYQGDHEYVSPLWQQLYDNKEKFVTELGIQQYLGLIKNNFTMIHSHKLKDTGRERKLFYQIFHKMACIRHMLAGEAPLVRVTGPVRDFIMDVRTKKLEGELSRESLLSKATSEYDTLRHQLANRLFRLPENPDYEFVTNWLLAVRGSCFG</sequence>
<proteinExistence type="predicted"/>
<protein>
    <submittedName>
        <fullName evidence="1">Uncharacterized protein</fullName>
    </submittedName>
</protein>
<gene>
    <name evidence="1" type="ORF">V1264_005179</name>
</gene>
<dbReference type="EMBL" id="JBAMIC010000014">
    <property type="protein sequence ID" value="KAK7095814.1"/>
    <property type="molecule type" value="Genomic_DNA"/>
</dbReference>
<keyword evidence="2" id="KW-1185">Reference proteome</keyword>
<dbReference type="PANTHER" id="PTHR34817">
    <property type="entry name" value="NUCLEOTIDYLTRANSFERASE"/>
    <property type="match status" value="1"/>
</dbReference>
<dbReference type="Pfam" id="PF10127">
    <property type="entry name" value="RlaP"/>
    <property type="match status" value="1"/>
</dbReference>
<accession>A0AAN9B112</accession>